<evidence type="ECO:0000313" key="2">
    <source>
        <dbReference type="EMBL" id="OWF45906.1"/>
    </source>
</evidence>
<dbReference type="PANTHER" id="PTHR15907">
    <property type="entry name" value="DUF614 FAMILY PROTEIN-RELATED"/>
    <property type="match status" value="1"/>
</dbReference>
<evidence type="ECO:0000256" key="1">
    <source>
        <dbReference type="ARBA" id="ARBA00009024"/>
    </source>
</evidence>
<name>A0A210QB03_MIZYE</name>
<evidence type="ECO:0000313" key="3">
    <source>
        <dbReference type="Proteomes" id="UP000242188"/>
    </source>
</evidence>
<comment type="similarity">
    <text evidence="1">Belongs to the cornifelin family.</text>
</comment>
<sequence>MDPITEQPANIIVTNQPTKSNELVVTGPVGQRVWSSGLFECFDDIVLAVLTCFFMPCMECYVANRMGECFIMPYCVCGGTLAMRTKLRIMGGIHGSIMNDAFILQYCAPCAVCQMSRELDIMGIL</sequence>
<keyword evidence="3" id="KW-1185">Reference proteome</keyword>
<reference evidence="2 3" key="1">
    <citation type="journal article" date="2017" name="Nat. Ecol. Evol.">
        <title>Scallop genome provides insights into evolution of bilaterian karyotype and development.</title>
        <authorList>
            <person name="Wang S."/>
            <person name="Zhang J."/>
            <person name="Jiao W."/>
            <person name="Li J."/>
            <person name="Xun X."/>
            <person name="Sun Y."/>
            <person name="Guo X."/>
            <person name="Huan P."/>
            <person name="Dong B."/>
            <person name="Zhang L."/>
            <person name="Hu X."/>
            <person name="Sun X."/>
            <person name="Wang J."/>
            <person name="Zhao C."/>
            <person name="Wang Y."/>
            <person name="Wang D."/>
            <person name="Huang X."/>
            <person name="Wang R."/>
            <person name="Lv J."/>
            <person name="Li Y."/>
            <person name="Zhang Z."/>
            <person name="Liu B."/>
            <person name="Lu W."/>
            <person name="Hui Y."/>
            <person name="Liang J."/>
            <person name="Zhou Z."/>
            <person name="Hou R."/>
            <person name="Li X."/>
            <person name="Liu Y."/>
            <person name="Li H."/>
            <person name="Ning X."/>
            <person name="Lin Y."/>
            <person name="Zhao L."/>
            <person name="Xing Q."/>
            <person name="Dou J."/>
            <person name="Li Y."/>
            <person name="Mao J."/>
            <person name="Guo H."/>
            <person name="Dou H."/>
            <person name="Li T."/>
            <person name="Mu C."/>
            <person name="Jiang W."/>
            <person name="Fu Q."/>
            <person name="Fu X."/>
            <person name="Miao Y."/>
            <person name="Liu J."/>
            <person name="Yu Q."/>
            <person name="Li R."/>
            <person name="Liao H."/>
            <person name="Li X."/>
            <person name="Kong Y."/>
            <person name="Jiang Z."/>
            <person name="Chourrout D."/>
            <person name="Li R."/>
            <person name="Bao Z."/>
        </authorList>
    </citation>
    <scope>NUCLEOTIDE SEQUENCE [LARGE SCALE GENOMIC DNA]</scope>
    <source>
        <strain evidence="2 3">PY_sf001</strain>
    </source>
</reference>
<gene>
    <name evidence="2" type="ORF">KP79_PYT07302</name>
</gene>
<comment type="caution">
    <text evidence="2">The sequence shown here is derived from an EMBL/GenBank/DDBJ whole genome shotgun (WGS) entry which is preliminary data.</text>
</comment>
<dbReference type="InterPro" id="IPR006461">
    <property type="entry name" value="PLAC_motif_containing"/>
</dbReference>
<dbReference type="Pfam" id="PF04749">
    <property type="entry name" value="PLAC8"/>
    <property type="match status" value="1"/>
</dbReference>
<dbReference type="NCBIfam" id="TIGR01571">
    <property type="entry name" value="A_thal_Cys_rich"/>
    <property type="match status" value="1"/>
</dbReference>
<dbReference type="EMBL" id="NEDP02004373">
    <property type="protein sequence ID" value="OWF45906.1"/>
    <property type="molecule type" value="Genomic_DNA"/>
</dbReference>
<proteinExistence type="inferred from homology"/>
<dbReference type="OrthoDB" id="6084258at2759"/>
<dbReference type="AlphaFoldDB" id="A0A210QB03"/>
<dbReference type="Proteomes" id="UP000242188">
    <property type="component" value="Unassembled WGS sequence"/>
</dbReference>
<organism evidence="2 3">
    <name type="scientific">Mizuhopecten yessoensis</name>
    <name type="common">Japanese scallop</name>
    <name type="synonym">Patinopecten yessoensis</name>
    <dbReference type="NCBI Taxonomy" id="6573"/>
    <lineage>
        <taxon>Eukaryota</taxon>
        <taxon>Metazoa</taxon>
        <taxon>Spiralia</taxon>
        <taxon>Lophotrochozoa</taxon>
        <taxon>Mollusca</taxon>
        <taxon>Bivalvia</taxon>
        <taxon>Autobranchia</taxon>
        <taxon>Pteriomorphia</taxon>
        <taxon>Pectinida</taxon>
        <taxon>Pectinoidea</taxon>
        <taxon>Pectinidae</taxon>
        <taxon>Mizuhopecten</taxon>
    </lineage>
</organism>
<accession>A0A210QB03</accession>
<protein>
    <submittedName>
        <fullName evidence="2">Cornifelin</fullName>
    </submittedName>
</protein>